<evidence type="ECO:0000256" key="1">
    <source>
        <dbReference type="ARBA" id="ARBA00022630"/>
    </source>
</evidence>
<keyword evidence="1" id="KW-0285">Flavoprotein</keyword>
<dbReference type="InterPro" id="IPR036661">
    <property type="entry name" value="Luciferase-like_sf"/>
</dbReference>
<protein>
    <submittedName>
        <fullName evidence="6">F420-dependent oxidoreductase</fullName>
    </submittedName>
</protein>
<dbReference type="OrthoDB" id="4074025at2"/>
<dbReference type="GO" id="GO:0046306">
    <property type="term" value="P:alkanesulfonate catabolic process"/>
    <property type="evidence" value="ECO:0007669"/>
    <property type="project" value="TreeGrafter"/>
</dbReference>
<reference evidence="6 7" key="1">
    <citation type="submission" date="2015-02" db="EMBL/GenBank/DDBJ databases">
        <authorList>
            <person name="Ju K.-S."/>
            <person name="Doroghazi J.R."/>
            <person name="Metcalf W."/>
        </authorList>
    </citation>
    <scope>NUCLEOTIDE SEQUENCE [LARGE SCALE GENOMIC DNA]</scope>
    <source>
        <strain evidence="6 7">NRRL B-16140</strain>
    </source>
</reference>
<evidence type="ECO:0000256" key="4">
    <source>
        <dbReference type="ARBA" id="ARBA00023033"/>
    </source>
</evidence>
<evidence type="ECO:0000259" key="5">
    <source>
        <dbReference type="Pfam" id="PF00296"/>
    </source>
</evidence>
<sequence>MRFGVNVPNYGDRAAPGEILRWVTTLEELGYHLAMVSDHVALTPDVERLFPAPFYDPFATLSWLAGQTTRIELGTTVIVLPYRHPLLMARMAASIDQFSGGRLVLGVAAGWAPAEFAAVGADYRSRGRVADESLRAMKALWANDIAKFDGSHVKFGPVATGPRPARSIPVWVGGHSTGAMRRAVLYGDAWHPTSVPPGYLEQIGMPQLKRVAEQRERPVPALVPRIKLRITSRPLPDHGRILGEGTVEQLRGDLHALKSLGATHIVLDTTYPGETVRKPAEHYLGLLEQIATEIVDLSSGTLR</sequence>
<dbReference type="Proteomes" id="UP000033393">
    <property type="component" value="Unassembled WGS sequence"/>
</dbReference>
<dbReference type="EMBL" id="JYJG01000184">
    <property type="protein sequence ID" value="KJK46123.1"/>
    <property type="molecule type" value="Genomic_DNA"/>
</dbReference>
<accession>A0A0F0GXG4</accession>
<dbReference type="PANTHER" id="PTHR42847">
    <property type="entry name" value="ALKANESULFONATE MONOOXYGENASE"/>
    <property type="match status" value="1"/>
</dbReference>
<dbReference type="eggNOG" id="COG2141">
    <property type="taxonomic scope" value="Bacteria"/>
</dbReference>
<organism evidence="6 7">
    <name type="scientific">Lentzea aerocolonigenes</name>
    <name type="common">Lechevalieria aerocolonigenes</name>
    <name type="synonym">Saccharothrix aerocolonigenes</name>
    <dbReference type="NCBI Taxonomy" id="68170"/>
    <lineage>
        <taxon>Bacteria</taxon>
        <taxon>Bacillati</taxon>
        <taxon>Actinomycetota</taxon>
        <taxon>Actinomycetes</taxon>
        <taxon>Pseudonocardiales</taxon>
        <taxon>Pseudonocardiaceae</taxon>
        <taxon>Lentzea</taxon>
    </lineage>
</organism>
<dbReference type="NCBIfam" id="TIGR03619">
    <property type="entry name" value="F420_Rv2161c"/>
    <property type="match status" value="1"/>
</dbReference>
<evidence type="ECO:0000313" key="7">
    <source>
        <dbReference type="Proteomes" id="UP000033393"/>
    </source>
</evidence>
<dbReference type="AlphaFoldDB" id="A0A0F0GXG4"/>
<dbReference type="PATRIC" id="fig|68170.10.peg.6151"/>
<keyword evidence="7" id="KW-1185">Reference proteome</keyword>
<keyword evidence="2" id="KW-0288">FMN</keyword>
<keyword evidence="4" id="KW-0503">Monooxygenase</keyword>
<gene>
    <name evidence="6" type="ORF">UK23_24175</name>
</gene>
<name>A0A0F0GXG4_LENAE</name>
<dbReference type="Gene3D" id="3.20.20.30">
    <property type="entry name" value="Luciferase-like domain"/>
    <property type="match status" value="1"/>
</dbReference>
<dbReference type="Pfam" id="PF00296">
    <property type="entry name" value="Bac_luciferase"/>
    <property type="match status" value="1"/>
</dbReference>
<dbReference type="InterPro" id="IPR011251">
    <property type="entry name" value="Luciferase-like_dom"/>
</dbReference>
<feature type="domain" description="Luciferase-like" evidence="5">
    <location>
        <begin position="1"/>
        <end position="220"/>
    </location>
</feature>
<keyword evidence="3" id="KW-0560">Oxidoreductase</keyword>
<dbReference type="SUPFAM" id="SSF51679">
    <property type="entry name" value="Bacterial luciferase-like"/>
    <property type="match status" value="1"/>
</dbReference>
<evidence type="ECO:0000256" key="2">
    <source>
        <dbReference type="ARBA" id="ARBA00022643"/>
    </source>
</evidence>
<dbReference type="InterPro" id="IPR019921">
    <property type="entry name" value="Lucif-like_OxRdtase_Rv2161c"/>
</dbReference>
<evidence type="ECO:0000313" key="6">
    <source>
        <dbReference type="EMBL" id="KJK46123.1"/>
    </source>
</evidence>
<evidence type="ECO:0000256" key="3">
    <source>
        <dbReference type="ARBA" id="ARBA00023002"/>
    </source>
</evidence>
<comment type="caution">
    <text evidence="6">The sequence shown here is derived from an EMBL/GenBank/DDBJ whole genome shotgun (WGS) entry which is preliminary data.</text>
</comment>
<dbReference type="RefSeq" id="WP_045313902.1">
    <property type="nucleotide sequence ID" value="NZ_JYJG01000184.1"/>
</dbReference>
<proteinExistence type="predicted"/>
<dbReference type="GO" id="GO:0008726">
    <property type="term" value="F:alkanesulfonate monooxygenase activity"/>
    <property type="evidence" value="ECO:0007669"/>
    <property type="project" value="TreeGrafter"/>
</dbReference>
<dbReference type="InterPro" id="IPR050172">
    <property type="entry name" value="SsuD_RutA_monooxygenase"/>
</dbReference>
<dbReference type="PANTHER" id="PTHR42847:SF4">
    <property type="entry name" value="ALKANESULFONATE MONOOXYGENASE-RELATED"/>
    <property type="match status" value="1"/>
</dbReference>